<feature type="domain" description="Histidine kinase" evidence="16">
    <location>
        <begin position="230"/>
        <end position="430"/>
    </location>
</feature>
<sequence>MKRASSMFSCLLWFLGAVLVVYQLVSYATFYNYLLDPTVKQIAHLLANQVKLILPLEQSQASLSDDAEALVSVATGVDVYSQREAETNGLRESDRYPFLETLISRELGGPTRVRVELQEHYIVWIQPPQANKVWVRIPLTEIEDDDILPIIFFLSVMLVGTLFCAWWWARQLVRPLKCLEEGAIAVSRGQFPAPSPEQGSRELRRLTRTFNHMSRSLKNLVEERNLMMAGVSHDLRTPLTRIRLATEMMSSGDEFLKESINADIDESNDIIDQFIDYIRPDSGIVMETLDLAVLVHDAVLLPVEQGLEVALDLPPDALPVECNPVGLRRVISNLTTNALRYGASRLWVELQGDEHWARLRLSDNGPGIPVQDCERLLRPFTQGDAARTRSGSGLGLAIVAKILAQHHGSVRLGRAEQGGLLVELRLPRQQPLEWEES</sequence>
<evidence type="ECO:0000256" key="2">
    <source>
        <dbReference type="ARBA" id="ARBA00004429"/>
    </source>
</evidence>
<dbReference type="CDD" id="cd06225">
    <property type="entry name" value="HAMP"/>
    <property type="match status" value="1"/>
</dbReference>
<keyword evidence="10 18" id="KW-0418">Kinase</keyword>
<dbReference type="GO" id="GO:0005524">
    <property type="term" value="F:ATP binding"/>
    <property type="evidence" value="ECO:0007669"/>
    <property type="project" value="UniProtKB-KW"/>
</dbReference>
<keyword evidence="7 18" id="KW-0808">Transferase</keyword>
<dbReference type="SUPFAM" id="SSF47384">
    <property type="entry name" value="Homodimeric domain of signal transducing histidine kinase"/>
    <property type="match status" value="1"/>
</dbReference>
<accession>A0A5J6WSN9</accession>
<evidence type="ECO:0000256" key="6">
    <source>
        <dbReference type="ARBA" id="ARBA00022553"/>
    </source>
</evidence>
<evidence type="ECO:0000256" key="15">
    <source>
        <dbReference type="SAM" id="Phobius"/>
    </source>
</evidence>
<keyword evidence="8 15" id="KW-0812">Transmembrane</keyword>
<keyword evidence="19" id="KW-1185">Reference proteome</keyword>
<evidence type="ECO:0000256" key="14">
    <source>
        <dbReference type="ARBA" id="ARBA00023136"/>
    </source>
</evidence>
<dbReference type="FunFam" id="1.10.287.130:FF:000006">
    <property type="entry name" value="Osmolarity two-component histidine kinase EnvZ"/>
    <property type="match status" value="1"/>
</dbReference>
<keyword evidence="13" id="KW-0902">Two-component regulatory system</keyword>
<feature type="transmembrane region" description="Helical" evidence="15">
    <location>
        <begin position="147"/>
        <end position="169"/>
    </location>
</feature>
<keyword evidence="12 15" id="KW-1133">Transmembrane helix</keyword>
<dbReference type="InterPro" id="IPR036890">
    <property type="entry name" value="HATPase_C_sf"/>
</dbReference>
<dbReference type="InterPro" id="IPR050980">
    <property type="entry name" value="2C_sensor_his_kinase"/>
</dbReference>
<dbReference type="InterPro" id="IPR036097">
    <property type="entry name" value="HisK_dim/P_sf"/>
</dbReference>
<proteinExistence type="predicted"/>
<evidence type="ECO:0000313" key="19">
    <source>
        <dbReference type="Proteomes" id="UP000594034"/>
    </source>
</evidence>
<keyword evidence="11" id="KW-0067">ATP-binding</keyword>
<organism evidence="18 19">
    <name type="scientific">Aeromonas simiae</name>
    <dbReference type="NCBI Taxonomy" id="218936"/>
    <lineage>
        <taxon>Bacteria</taxon>
        <taxon>Pseudomonadati</taxon>
        <taxon>Pseudomonadota</taxon>
        <taxon>Gammaproteobacteria</taxon>
        <taxon>Aeromonadales</taxon>
        <taxon>Aeromonadaceae</taxon>
        <taxon>Aeromonas</taxon>
    </lineage>
</organism>
<dbReference type="Gene3D" id="3.30.565.10">
    <property type="entry name" value="Histidine kinase-like ATPase, C-terminal domain"/>
    <property type="match status" value="1"/>
</dbReference>
<keyword evidence="9" id="KW-0547">Nucleotide-binding</keyword>
<evidence type="ECO:0000256" key="10">
    <source>
        <dbReference type="ARBA" id="ARBA00022777"/>
    </source>
</evidence>
<dbReference type="Pfam" id="PF00512">
    <property type="entry name" value="HisKA"/>
    <property type="match status" value="1"/>
</dbReference>
<evidence type="ECO:0000256" key="5">
    <source>
        <dbReference type="ARBA" id="ARBA00022519"/>
    </source>
</evidence>
<dbReference type="AlphaFoldDB" id="A0A5J6WSN9"/>
<dbReference type="InterPro" id="IPR003594">
    <property type="entry name" value="HATPase_dom"/>
</dbReference>
<evidence type="ECO:0000256" key="4">
    <source>
        <dbReference type="ARBA" id="ARBA00022475"/>
    </source>
</evidence>
<dbReference type="SMART" id="SM00388">
    <property type="entry name" value="HisKA"/>
    <property type="match status" value="1"/>
</dbReference>
<feature type="domain" description="HAMP" evidence="17">
    <location>
        <begin position="170"/>
        <end position="222"/>
    </location>
</feature>
<keyword evidence="14 15" id="KW-0472">Membrane</keyword>
<dbReference type="NCBIfam" id="NF007004">
    <property type="entry name" value="PRK09467.1"/>
    <property type="match status" value="1"/>
</dbReference>
<evidence type="ECO:0000256" key="12">
    <source>
        <dbReference type="ARBA" id="ARBA00022989"/>
    </source>
</evidence>
<dbReference type="SUPFAM" id="SSF158472">
    <property type="entry name" value="HAMP domain-like"/>
    <property type="match status" value="1"/>
</dbReference>
<dbReference type="PANTHER" id="PTHR44936">
    <property type="entry name" value="SENSOR PROTEIN CREC"/>
    <property type="match status" value="1"/>
</dbReference>
<keyword evidence="6" id="KW-0597">Phosphoprotein</keyword>
<evidence type="ECO:0000256" key="3">
    <source>
        <dbReference type="ARBA" id="ARBA00012438"/>
    </source>
</evidence>
<dbReference type="GO" id="GO:0000155">
    <property type="term" value="F:phosphorelay sensor kinase activity"/>
    <property type="evidence" value="ECO:0007669"/>
    <property type="project" value="InterPro"/>
</dbReference>
<gene>
    <name evidence="18" type="primary">envZ</name>
    <name evidence="18" type="ORF">FE240_00445</name>
</gene>
<dbReference type="Pfam" id="PF00672">
    <property type="entry name" value="HAMP"/>
    <property type="match status" value="1"/>
</dbReference>
<evidence type="ECO:0000259" key="16">
    <source>
        <dbReference type="PROSITE" id="PS50109"/>
    </source>
</evidence>
<dbReference type="InterPro" id="IPR005467">
    <property type="entry name" value="His_kinase_dom"/>
</dbReference>
<evidence type="ECO:0000256" key="9">
    <source>
        <dbReference type="ARBA" id="ARBA00022741"/>
    </source>
</evidence>
<dbReference type="PROSITE" id="PS50109">
    <property type="entry name" value="HIS_KIN"/>
    <property type="match status" value="1"/>
</dbReference>
<keyword evidence="4" id="KW-1003">Cell membrane</keyword>
<keyword evidence="5" id="KW-0997">Cell inner membrane</keyword>
<evidence type="ECO:0000256" key="11">
    <source>
        <dbReference type="ARBA" id="ARBA00022840"/>
    </source>
</evidence>
<dbReference type="EMBL" id="CP040449">
    <property type="protein sequence ID" value="QFI53317.1"/>
    <property type="molecule type" value="Genomic_DNA"/>
</dbReference>
<dbReference type="PROSITE" id="PS50885">
    <property type="entry name" value="HAMP"/>
    <property type="match status" value="1"/>
</dbReference>
<evidence type="ECO:0000256" key="8">
    <source>
        <dbReference type="ARBA" id="ARBA00022692"/>
    </source>
</evidence>
<dbReference type="Pfam" id="PF02518">
    <property type="entry name" value="HATPase_c"/>
    <property type="match status" value="1"/>
</dbReference>
<comment type="catalytic activity">
    <reaction evidence="1">
        <text>ATP + protein L-histidine = ADP + protein N-phospho-L-histidine.</text>
        <dbReference type="EC" id="2.7.13.3"/>
    </reaction>
</comment>
<dbReference type="SUPFAM" id="SSF55874">
    <property type="entry name" value="ATPase domain of HSP90 chaperone/DNA topoisomerase II/histidine kinase"/>
    <property type="match status" value="1"/>
</dbReference>
<dbReference type="PANTHER" id="PTHR44936:SF5">
    <property type="entry name" value="SENSOR HISTIDINE KINASE ENVZ"/>
    <property type="match status" value="1"/>
</dbReference>
<dbReference type="InterPro" id="IPR004358">
    <property type="entry name" value="Sig_transdc_His_kin-like_C"/>
</dbReference>
<dbReference type="CDD" id="cd00082">
    <property type="entry name" value="HisKA"/>
    <property type="match status" value="1"/>
</dbReference>
<comment type="subcellular location">
    <subcellularLocation>
        <location evidence="2">Cell inner membrane</location>
        <topology evidence="2">Multi-pass membrane protein</topology>
    </subcellularLocation>
</comment>
<protein>
    <recommendedName>
        <fullName evidence="3">histidine kinase</fullName>
        <ecNumber evidence="3">2.7.13.3</ecNumber>
    </recommendedName>
</protein>
<dbReference type="RefSeq" id="WP_193002940.1">
    <property type="nucleotide sequence ID" value="NZ_CP040449.1"/>
</dbReference>
<evidence type="ECO:0000313" key="18">
    <source>
        <dbReference type="EMBL" id="QFI53317.1"/>
    </source>
</evidence>
<dbReference type="SMART" id="SM00304">
    <property type="entry name" value="HAMP"/>
    <property type="match status" value="1"/>
</dbReference>
<evidence type="ECO:0000256" key="13">
    <source>
        <dbReference type="ARBA" id="ARBA00023012"/>
    </source>
</evidence>
<dbReference type="InterPro" id="IPR003661">
    <property type="entry name" value="HisK_dim/P_dom"/>
</dbReference>
<evidence type="ECO:0000256" key="1">
    <source>
        <dbReference type="ARBA" id="ARBA00000085"/>
    </source>
</evidence>
<dbReference type="PRINTS" id="PR00344">
    <property type="entry name" value="BCTRLSENSOR"/>
</dbReference>
<dbReference type="KEGG" id="asim:FE240_00445"/>
<dbReference type="SMART" id="SM00387">
    <property type="entry name" value="HATPase_c"/>
    <property type="match status" value="1"/>
</dbReference>
<evidence type="ECO:0000256" key="7">
    <source>
        <dbReference type="ARBA" id="ARBA00022679"/>
    </source>
</evidence>
<dbReference type="Gene3D" id="1.10.8.500">
    <property type="entry name" value="HAMP domain in histidine kinase"/>
    <property type="match status" value="1"/>
</dbReference>
<dbReference type="Proteomes" id="UP000594034">
    <property type="component" value="Chromosome"/>
</dbReference>
<name>A0A5J6WSN9_9GAMM</name>
<dbReference type="GO" id="GO:0005886">
    <property type="term" value="C:plasma membrane"/>
    <property type="evidence" value="ECO:0007669"/>
    <property type="project" value="UniProtKB-SubCell"/>
</dbReference>
<dbReference type="EC" id="2.7.13.3" evidence="3"/>
<dbReference type="Gene3D" id="1.10.287.130">
    <property type="match status" value="1"/>
</dbReference>
<reference evidence="18 19" key="1">
    <citation type="submission" date="2019-05" db="EMBL/GenBank/DDBJ databases">
        <title>OXA-830, a novel chromosomally encoded expanded-spectrum class D beta-lactamase in Aeromonas simiae.</title>
        <authorList>
            <person name="Zhou W."/>
            <person name="Chen Q."/>
        </authorList>
    </citation>
    <scope>NUCLEOTIDE SEQUENCE [LARGE SCALE GENOMIC DNA]</scope>
    <source>
        <strain evidence="18 19">A6</strain>
    </source>
</reference>
<evidence type="ECO:0000259" key="17">
    <source>
        <dbReference type="PROSITE" id="PS50885"/>
    </source>
</evidence>
<dbReference type="InterPro" id="IPR003660">
    <property type="entry name" value="HAMP_dom"/>
</dbReference>